<dbReference type="EMBL" id="SNZB01000001">
    <property type="protein sequence ID" value="TDR23871.1"/>
    <property type="molecule type" value="Genomic_DNA"/>
</dbReference>
<comment type="caution">
    <text evidence="2">The sequence shown here is derived from an EMBL/GenBank/DDBJ whole genome shotgun (WGS) entry which is preliminary data.</text>
</comment>
<evidence type="ECO:0000256" key="1">
    <source>
        <dbReference type="SAM" id="SignalP"/>
    </source>
</evidence>
<feature type="signal peptide" evidence="1">
    <location>
        <begin position="1"/>
        <end position="18"/>
    </location>
</feature>
<sequence>MKKPMIYLLLLATSPVWSNSTAPVFKNLNVNIVSSQIQPYVNQQSANQWFAYSVPATENTASMCCFNQGYQAVCDLNKTQHGFGSSSQSPTTENIHVFVHLNQGKVTRIMPVGDYCEVTAKGLTIDWLDGVSGQQSIQWLKDQVVAEQDKNETGGLYALSLHQGKQAAITLFELAEANAGDTSEQAVFWLGQRQQDGFAYLKSLYQDMPVGEIRRKVNFALSQNQHEDAVKLLQQIAQHDQDQEQQLDAIFWLSQADDVADLPAFLLDMLNTSDSANIKEKTIFSLSQINNDEANQLLVQLVKDHKEAEVREKALFWLAQNNPQQAKKAALNLLKAGGTEAEQENAVFVLSQLPAKESAAALFNIVRGNFGINIKKKAIFWLSQSDDADTLEKLAQLL</sequence>
<accession>A0A4V3DIZ9</accession>
<keyword evidence="1" id="KW-0732">Signal</keyword>
<organism evidence="2 3">
    <name type="scientific">Marinicella litoralis</name>
    <dbReference type="NCBI Taxonomy" id="644220"/>
    <lineage>
        <taxon>Bacteria</taxon>
        <taxon>Pseudomonadati</taxon>
        <taxon>Pseudomonadota</taxon>
        <taxon>Gammaproteobacteria</taxon>
        <taxon>Lysobacterales</taxon>
        <taxon>Marinicellaceae</taxon>
        <taxon>Marinicella</taxon>
    </lineage>
</organism>
<proteinExistence type="predicted"/>
<protein>
    <submittedName>
        <fullName evidence="2">HEAT repeat protein</fullName>
    </submittedName>
</protein>
<keyword evidence="3" id="KW-1185">Reference proteome</keyword>
<dbReference type="AlphaFoldDB" id="A0A4V3DIZ9"/>
<dbReference type="SUPFAM" id="SSF48371">
    <property type="entry name" value="ARM repeat"/>
    <property type="match status" value="1"/>
</dbReference>
<dbReference type="InterPro" id="IPR011989">
    <property type="entry name" value="ARM-like"/>
</dbReference>
<evidence type="ECO:0000313" key="3">
    <source>
        <dbReference type="Proteomes" id="UP000295724"/>
    </source>
</evidence>
<feature type="chain" id="PRO_5020870189" evidence="1">
    <location>
        <begin position="19"/>
        <end position="398"/>
    </location>
</feature>
<dbReference type="Proteomes" id="UP000295724">
    <property type="component" value="Unassembled WGS sequence"/>
</dbReference>
<dbReference type="InterPro" id="IPR016024">
    <property type="entry name" value="ARM-type_fold"/>
</dbReference>
<gene>
    <name evidence="2" type="ORF">C8D91_0738</name>
</gene>
<evidence type="ECO:0000313" key="2">
    <source>
        <dbReference type="EMBL" id="TDR23871.1"/>
    </source>
</evidence>
<name>A0A4V3DIZ9_9GAMM</name>
<reference evidence="2 3" key="1">
    <citation type="submission" date="2019-03" db="EMBL/GenBank/DDBJ databases">
        <title>Genomic Encyclopedia of Type Strains, Phase IV (KMG-IV): sequencing the most valuable type-strain genomes for metagenomic binning, comparative biology and taxonomic classification.</title>
        <authorList>
            <person name="Goeker M."/>
        </authorList>
    </citation>
    <scope>NUCLEOTIDE SEQUENCE [LARGE SCALE GENOMIC DNA]</scope>
    <source>
        <strain evidence="2 3">DSM 25488</strain>
    </source>
</reference>
<dbReference type="RefSeq" id="WP_099017521.1">
    <property type="nucleotide sequence ID" value="NZ_NIHB01000001.1"/>
</dbReference>
<dbReference type="OrthoDB" id="5953196at2"/>
<dbReference type="Gene3D" id="1.25.10.10">
    <property type="entry name" value="Leucine-rich Repeat Variant"/>
    <property type="match status" value="1"/>
</dbReference>